<sequence length="93" mass="9807">MLTLTENARTAVKHLTERIPADSAGLRIAQATAPNEGYAVTLADAPEEGDTVVEDAGARVFVDAVSTVQLDDRVLDAQIDENGGVGFALAQRR</sequence>
<dbReference type="SUPFAM" id="SSF89360">
    <property type="entry name" value="HesB-like domain"/>
    <property type="match status" value="1"/>
</dbReference>
<comment type="caution">
    <text evidence="1">The sequence shown here is derived from an EMBL/GenBank/DDBJ whole genome shotgun (WGS) entry which is preliminary data.</text>
</comment>
<protein>
    <submittedName>
        <fullName evidence="1">Fe-S cluster assembly iron-binding protein IscA</fullName>
    </submittedName>
</protein>
<dbReference type="AlphaFoldDB" id="A0A4Y3ULP0"/>
<organism evidence="1 2">
    <name type="scientific">Microbacterium lacticum</name>
    <dbReference type="NCBI Taxonomy" id="33885"/>
    <lineage>
        <taxon>Bacteria</taxon>
        <taxon>Bacillati</taxon>
        <taxon>Actinomycetota</taxon>
        <taxon>Actinomycetes</taxon>
        <taxon>Micrococcales</taxon>
        <taxon>Microbacteriaceae</taxon>
        <taxon>Microbacterium</taxon>
    </lineage>
</organism>
<evidence type="ECO:0000313" key="2">
    <source>
        <dbReference type="Proteomes" id="UP000319804"/>
    </source>
</evidence>
<keyword evidence="2" id="KW-1185">Reference proteome</keyword>
<dbReference type="InterPro" id="IPR035903">
    <property type="entry name" value="HesB-like_dom_sf"/>
</dbReference>
<accession>A0A4Y3ULP0</accession>
<name>A0A4Y3ULP0_9MICO</name>
<evidence type="ECO:0000313" key="1">
    <source>
        <dbReference type="EMBL" id="TQM98575.1"/>
    </source>
</evidence>
<reference evidence="1 2" key="1">
    <citation type="submission" date="2019-06" db="EMBL/GenBank/DDBJ databases">
        <title>Sequencing the genomes of 1000 actinobacteria strains.</title>
        <authorList>
            <person name="Klenk H.-P."/>
        </authorList>
    </citation>
    <scope>NUCLEOTIDE SEQUENCE [LARGE SCALE GENOMIC DNA]</scope>
    <source>
        <strain evidence="1 2">DSM 20427</strain>
    </source>
</reference>
<dbReference type="Gene3D" id="2.60.300.12">
    <property type="entry name" value="HesB-like domain"/>
    <property type="match status" value="1"/>
</dbReference>
<gene>
    <name evidence="1" type="ORF">FHX68_1267</name>
</gene>
<dbReference type="EMBL" id="VFPS01000002">
    <property type="protein sequence ID" value="TQM98575.1"/>
    <property type="molecule type" value="Genomic_DNA"/>
</dbReference>
<proteinExistence type="predicted"/>
<dbReference type="Proteomes" id="UP000319804">
    <property type="component" value="Unassembled WGS sequence"/>
</dbReference>
<dbReference type="OrthoDB" id="4868950at2"/>
<dbReference type="RefSeq" id="WP_141381073.1">
    <property type="nucleotide sequence ID" value="NZ_BJNA01000046.1"/>
</dbReference>